<gene>
    <name evidence="2" type="ORF">GCM10023191_020590</name>
</gene>
<dbReference type="InterPro" id="IPR037407">
    <property type="entry name" value="MLP_fam"/>
</dbReference>
<evidence type="ECO:0000259" key="1">
    <source>
        <dbReference type="SMART" id="SM00923"/>
    </source>
</evidence>
<dbReference type="Proteomes" id="UP001500503">
    <property type="component" value="Unassembled WGS sequence"/>
</dbReference>
<evidence type="ECO:0000313" key="3">
    <source>
        <dbReference type="Proteomes" id="UP001500503"/>
    </source>
</evidence>
<proteinExistence type="predicted"/>
<accession>A0ABP8PNB2</accession>
<comment type="caution">
    <text evidence="2">The sequence shown here is derived from an EMBL/GenBank/DDBJ whole genome shotgun (WGS) entry which is preliminary data.</text>
</comment>
<dbReference type="Gene3D" id="3.90.820.10">
    <property type="entry name" value="Structural Genomics, Unknown Function 30-nov-00 1gh9 Mol_id"/>
    <property type="match status" value="1"/>
</dbReference>
<dbReference type="EMBL" id="BAABHF010000015">
    <property type="protein sequence ID" value="GAA4489565.1"/>
    <property type="molecule type" value="Genomic_DNA"/>
</dbReference>
<protein>
    <recommendedName>
        <fullName evidence="1">MbtH-like domain-containing protein</fullName>
    </recommendedName>
</protein>
<organism evidence="2 3">
    <name type="scientific">Actinoallomurus oryzae</name>
    <dbReference type="NCBI Taxonomy" id="502180"/>
    <lineage>
        <taxon>Bacteria</taxon>
        <taxon>Bacillati</taxon>
        <taxon>Actinomycetota</taxon>
        <taxon>Actinomycetes</taxon>
        <taxon>Streptosporangiales</taxon>
        <taxon>Thermomonosporaceae</taxon>
        <taxon>Actinoallomurus</taxon>
    </lineage>
</organism>
<dbReference type="InterPro" id="IPR038020">
    <property type="entry name" value="MbtH-like_sf"/>
</dbReference>
<dbReference type="SMART" id="SM00923">
    <property type="entry name" value="MbtH"/>
    <property type="match status" value="1"/>
</dbReference>
<dbReference type="SUPFAM" id="SSF160582">
    <property type="entry name" value="MbtH-like"/>
    <property type="match status" value="1"/>
</dbReference>
<name>A0ABP8PNB2_9ACTN</name>
<evidence type="ECO:0000313" key="2">
    <source>
        <dbReference type="EMBL" id="GAA4489565.1"/>
    </source>
</evidence>
<dbReference type="InterPro" id="IPR005153">
    <property type="entry name" value="MbtH-like_dom"/>
</dbReference>
<reference evidence="3" key="1">
    <citation type="journal article" date="2019" name="Int. J. Syst. Evol. Microbiol.">
        <title>The Global Catalogue of Microorganisms (GCM) 10K type strain sequencing project: providing services to taxonomists for standard genome sequencing and annotation.</title>
        <authorList>
            <consortium name="The Broad Institute Genomics Platform"/>
            <consortium name="The Broad Institute Genome Sequencing Center for Infectious Disease"/>
            <person name="Wu L."/>
            <person name="Ma J."/>
        </authorList>
    </citation>
    <scope>NUCLEOTIDE SEQUENCE [LARGE SCALE GENOMIC DNA]</scope>
    <source>
        <strain evidence="3">JCM 17933</strain>
    </source>
</reference>
<sequence>MSEQFRVVVNDEDQYSIWSQETAIPAGWRDAGFSGAREERLEYIEGVWTDPRPKSLWAVVEN</sequence>
<keyword evidence="3" id="KW-1185">Reference proteome</keyword>
<dbReference type="PANTHER" id="PTHR38444:SF1">
    <property type="entry name" value="ENTEROBACTIN BIOSYNTHESIS PROTEIN YBDZ"/>
    <property type="match status" value="1"/>
</dbReference>
<dbReference type="RefSeq" id="WP_345460686.1">
    <property type="nucleotide sequence ID" value="NZ_BAABHF010000015.1"/>
</dbReference>
<feature type="domain" description="MbtH-like" evidence="1">
    <location>
        <begin position="1"/>
        <end position="46"/>
    </location>
</feature>
<dbReference type="PANTHER" id="PTHR38444">
    <property type="entry name" value="ENTEROBACTIN BIOSYNTHESIS PROTEIN YBDZ"/>
    <property type="match status" value="1"/>
</dbReference>
<dbReference type="Pfam" id="PF03621">
    <property type="entry name" value="MbtH"/>
    <property type="match status" value="1"/>
</dbReference>